<gene>
    <name evidence="3" type="ORF">DXB61_15065</name>
    <name evidence="2" type="ORF">GMD66_12145</name>
</gene>
<protein>
    <submittedName>
        <fullName evidence="2">Uncharacterized protein</fullName>
    </submittedName>
</protein>
<proteinExistence type="predicted"/>
<feature type="coiled-coil region" evidence="1">
    <location>
        <begin position="21"/>
        <end position="48"/>
    </location>
</feature>
<dbReference type="PANTHER" id="PTHR35532">
    <property type="entry name" value="SIMILAR TO POLYHYDROXYALKANOATE DEPOLYMERASE"/>
    <property type="match status" value="1"/>
</dbReference>
<dbReference type="Proteomes" id="UP000261088">
    <property type="component" value="Unassembled WGS sequence"/>
</dbReference>
<accession>A0A3R5WYK4</accession>
<dbReference type="Proteomes" id="UP000437446">
    <property type="component" value="Unassembled WGS sequence"/>
</dbReference>
<keyword evidence="1" id="KW-0175">Coiled coil</keyword>
<dbReference type="EMBL" id="WNCR01000005">
    <property type="protein sequence ID" value="MTU29943.1"/>
    <property type="molecule type" value="Genomic_DNA"/>
</dbReference>
<evidence type="ECO:0000313" key="2">
    <source>
        <dbReference type="EMBL" id="MTU29943.1"/>
    </source>
</evidence>
<evidence type="ECO:0000256" key="1">
    <source>
        <dbReference type="SAM" id="Coils"/>
    </source>
</evidence>
<dbReference type="AlphaFoldDB" id="A0A3R5WYK4"/>
<dbReference type="PANTHER" id="PTHR35532:SF5">
    <property type="entry name" value="CARBOHYDRATE-BINDING DOMAIN-CONTAINING PROTEIN"/>
    <property type="match status" value="1"/>
</dbReference>
<evidence type="ECO:0000313" key="5">
    <source>
        <dbReference type="Proteomes" id="UP000437446"/>
    </source>
</evidence>
<dbReference type="EMBL" id="QSUP01000024">
    <property type="protein sequence ID" value="RGN48189.1"/>
    <property type="molecule type" value="Genomic_DNA"/>
</dbReference>
<comment type="caution">
    <text evidence="2">The sequence shown here is derived from an EMBL/GenBank/DDBJ whole genome shotgun (WGS) entry which is preliminary data.</text>
</comment>
<sequence>MNIKIFIFLTIRLTACSSYQDKRLEYALELAEENRQELEKVLKHYQDSPEKLAAAHFLIQNIDLAFKVWKERPWNKNLCFEDFCELILPCRIANEKLSDWRYTYHNRYAPLLDSLYKGNDVIEACNTLMRILRTEGFYYNAQFKIPHLDALFLKENRSGYCRETCDIK</sequence>
<evidence type="ECO:0000313" key="3">
    <source>
        <dbReference type="EMBL" id="RGN48189.1"/>
    </source>
</evidence>
<dbReference type="RefSeq" id="WP_122122562.1">
    <property type="nucleotide sequence ID" value="NZ_DAWDXW010000023.1"/>
</dbReference>
<reference evidence="2 5" key="2">
    <citation type="journal article" date="2019" name="Nat. Med.">
        <title>A library of human gut bacterial isolates paired with longitudinal multiomics data enables mechanistic microbiome research.</title>
        <authorList>
            <person name="Poyet M."/>
            <person name="Groussin M."/>
            <person name="Gibbons S.M."/>
            <person name="Avila-Pacheco J."/>
            <person name="Jiang X."/>
            <person name="Kearney S.M."/>
            <person name="Perrotta A.R."/>
            <person name="Berdy B."/>
            <person name="Zhao S."/>
            <person name="Lieberman T.D."/>
            <person name="Swanson P.K."/>
            <person name="Smith M."/>
            <person name="Roesemann S."/>
            <person name="Alexander J.E."/>
            <person name="Rich S.A."/>
            <person name="Livny J."/>
            <person name="Vlamakis H."/>
            <person name="Clish C."/>
            <person name="Bullock K."/>
            <person name="Deik A."/>
            <person name="Scott J."/>
            <person name="Pierce K.A."/>
            <person name="Xavier R.J."/>
            <person name="Alm E.J."/>
        </authorList>
    </citation>
    <scope>NUCLEOTIDE SEQUENCE [LARGE SCALE GENOMIC DNA]</scope>
    <source>
        <strain evidence="2 5">BIOML-A25</strain>
    </source>
</reference>
<evidence type="ECO:0000313" key="4">
    <source>
        <dbReference type="Proteomes" id="UP000261088"/>
    </source>
</evidence>
<reference evidence="3 4" key="1">
    <citation type="submission" date="2018-08" db="EMBL/GenBank/DDBJ databases">
        <title>A genome reference for cultivated species of the human gut microbiota.</title>
        <authorList>
            <person name="Zou Y."/>
            <person name="Xue W."/>
            <person name="Luo G."/>
        </authorList>
    </citation>
    <scope>NUCLEOTIDE SEQUENCE [LARGE SCALE GENOMIC DNA]</scope>
    <source>
        <strain evidence="3 4">OM05-11AA</strain>
    </source>
</reference>
<organism evidence="2 5">
    <name type="scientific">Parabacteroides merdae</name>
    <dbReference type="NCBI Taxonomy" id="46503"/>
    <lineage>
        <taxon>Bacteria</taxon>
        <taxon>Pseudomonadati</taxon>
        <taxon>Bacteroidota</taxon>
        <taxon>Bacteroidia</taxon>
        <taxon>Bacteroidales</taxon>
        <taxon>Tannerellaceae</taxon>
        <taxon>Parabacteroides</taxon>
    </lineage>
</organism>
<name>A0A3R5WYK4_9BACT</name>